<dbReference type="Pfam" id="PF24623">
    <property type="entry name" value="Phage_zn_bind_8"/>
    <property type="match status" value="1"/>
</dbReference>
<evidence type="ECO:0000313" key="3">
    <source>
        <dbReference type="EMBL" id="QQC87508.1"/>
    </source>
</evidence>
<organism evidence="3 5">
    <name type="scientific">Streptomyces alfalfae</name>
    <dbReference type="NCBI Taxonomy" id="1642299"/>
    <lineage>
        <taxon>Bacteria</taxon>
        <taxon>Bacillati</taxon>
        <taxon>Actinomycetota</taxon>
        <taxon>Actinomycetes</taxon>
        <taxon>Kitasatosporales</taxon>
        <taxon>Streptomycetaceae</taxon>
        <taxon>Streptomyces</taxon>
    </lineage>
</organism>
<dbReference type="Proteomes" id="UP000596130">
    <property type="component" value="Chromosome"/>
</dbReference>
<dbReference type="SUPFAM" id="SSF48695">
    <property type="entry name" value="Multiheme cytochromes"/>
    <property type="match status" value="1"/>
</dbReference>
<dbReference type="OrthoDB" id="4277156at2"/>
<dbReference type="InterPro" id="IPR036280">
    <property type="entry name" value="Multihaem_cyt_sf"/>
</dbReference>
<dbReference type="RefSeq" id="WP_062768552.1">
    <property type="nucleotide sequence ID" value="NZ_CP015588.1"/>
</dbReference>
<sequence>MRITSRPSGLLDRGGLGPAVKRDGGPAVLGSIRAADAAHDAAHAMHARFRHGVYSVACTTCHAPAGSLCFARRTVHTARRELYRQGRRATGLVPALTA</sequence>
<name>A0A1P8TQU9_9ACTN</name>
<dbReference type="AlphaFoldDB" id="A0A1P8TQU9"/>
<dbReference type="KEGG" id="ssia:A7J05_33810"/>
<evidence type="ECO:0000313" key="5">
    <source>
        <dbReference type="Proteomes" id="UP000596130"/>
    </source>
</evidence>
<proteinExistence type="predicted"/>
<evidence type="ECO:0000259" key="1">
    <source>
        <dbReference type="Pfam" id="PF24623"/>
    </source>
</evidence>
<protein>
    <recommendedName>
        <fullName evidence="1">DNA-binding phage zinc finger domain-containing protein</fullName>
    </recommendedName>
</protein>
<gene>
    <name evidence="2" type="ORF">A7J05_33810</name>
    <name evidence="3" type="ORF">I8755_03115</name>
</gene>
<accession>A0A1P8TQU9</accession>
<dbReference type="EMBL" id="CP065959">
    <property type="protein sequence ID" value="QQC87508.1"/>
    <property type="molecule type" value="Genomic_DNA"/>
</dbReference>
<evidence type="ECO:0000313" key="4">
    <source>
        <dbReference type="Proteomes" id="UP000187191"/>
    </source>
</evidence>
<reference evidence="2 4" key="1">
    <citation type="submission" date="2016-05" db="EMBL/GenBank/DDBJ databases">
        <authorList>
            <person name="Gu J."/>
        </authorList>
    </citation>
    <scope>NUCLEOTIDE SEQUENCE [LARGE SCALE GENOMIC DNA]</scope>
    <source>
        <strain evidence="2 4">ACCC40021</strain>
    </source>
</reference>
<dbReference type="InterPro" id="IPR056911">
    <property type="entry name" value="Phage_Znf_bind_put"/>
</dbReference>
<reference evidence="3 5" key="2">
    <citation type="submission" date="2020-12" db="EMBL/GenBank/DDBJ databases">
        <title>Identification and biosynthesis of polyene macrolides produced by Streptomyces alfalfae Men-myco-93-63.</title>
        <authorList>
            <person name="Liu D."/>
            <person name="Li Y."/>
            <person name="Liu L."/>
            <person name="Han X."/>
            <person name="Shen F."/>
        </authorList>
    </citation>
    <scope>NUCLEOTIDE SEQUENCE [LARGE SCALE GENOMIC DNA]</scope>
    <source>
        <strain evidence="3 5">Men-myco-93-63</strain>
    </source>
</reference>
<feature type="domain" description="DNA-binding phage zinc finger" evidence="1">
    <location>
        <begin position="44"/>
        <end position="89"/>
    </location>
</feature>
<dbReference type="EMBL" id="CP015588">
    <property type="protein sequence ID" value="APY89993.1"/>
    <property type="molecule type" value="Genomic_DNA"/>
</dbReference>
<dbReference type="Proteomes" id="UP000187191">
    <property type="component" value="Chromosome"/>
</dbReference>
<keyword evidence="4" id="KW-1185">Reference proteome</keyword>
<evidence type="ECO:0000313" key="2">
    <source>
        <dbReference type="EMBL" id="APY89993.1"/>
    </source>
</evidence>